<evidence type="ECO:0000256" key="4">
    <source>
        <dbReference type="ARBA" id="ARBA00022618"/>
    </source>
</evidence>
<comment type="subcellular location">
    <subcellularLocation>
        <location evidence="1">Cytoplasm</location>
    </subcellularLocation>
</comment>
<name>A0A1M6QSQ8_9CLOT</name>
<dbReference type="GO" id="GO:0032153">
    <property type="term" value="C:cell division site"/>
    <property type="evidence" value="ECO:0007669"/>
    <property type="project" value="TreeGrafter"/>
</dbReference>
<dbReference type="GO" id="GO:0000921">
    <property type="term" value="P:septin ring assembly"/>
    <property type="evidence" value="ECO:0007669"/>
    <property type="project" value="TreeGrafter"/>
</dbReference>
<comment type="subunit">
    <text evidence="8">Homodimer. Interacts with FtsZ.</text>
</comment>
<accession>A0A1M6QSQ8</accession>
<evidence type="ECO:0000256" key="10">
    <source>
        <dbReference type="SAM" id="Coils"/>
    </source>
</evidence>
<dbReference type="AlphaFoldDB" id="A0A1M6QSQ8"/>
<feature type="coiled-coil region" evidence="10">
    <location>
        <begin position="62"/>
        <end position="217"/>
    </location>
</feature>
<evidence type="ECO:0000256" key="6">
    <source>
        <dbReference type="ARBA" id="ARBA00023306"/>
    </source>
</evidence>
<dbReference type="InterPro" id="IPR036192">
    <property type="entry name" value="Cell_div_ZapA-like_sf"/>
</dbReference>
<evidence type="ECO:0000313" key="11">
    <source>
        <dbReference type="EMBL" id="SHK23148.1"/>
    </source>
</evidence>
<dbReference type="InterPro" id="IPR007838">
    <property type="entry name" value="Cell_div_ZapA-like"/>
</dbReference>
<dbReference type="GO" id="GO:0043093">
    <property type="term" value="P:FtsZ-dependent cytokinesis"/>
    <property type="evidence" value="ECO:0007669"/>
    <property type="project" value="TreeGrafter"/>
</dbReference>
<dbReference type="Proteomes" id="UP000183952">
    <property type="component" value="Unassembled WGS sequence"/>
</dbReference>
<dbReference type="GO" id="GO:0005829">
    <property type="term" value="C:cytosol"/>
    <property type="evidence" value="ECO:0007669"/>
    <property type="project" value="TreeGrafter"/>
</dbReference>
<dbReference type="RefSeq" id="WP_072904043.1">
    <property type="nucleotide sequence ID" value="NZ_FRAD01000018.1"/>
</dbReference>
<comment type="function">
    <text evidence="7">Activator of cell division through the inhibition of FtsZ GTPase activity, therefore promoting FtsZ assembly into bundles of protofilaments necessary for the formation of the division Z ring. It is recruited early at mid-cell but it is not essential for cell division.</text>
</comment>
<evidence type="ECO:0000256" key="8">
    <source>
        <dbReference type="ARBA" id="ARBA00026068"/>
    </source>
</evidence>
<dbReference type="Pfam" id="PF05164">
    <property type="entry name" value="ZapA"/>
    <property type="match status" value="1"/>
</dbReference>
<gene>
    <name evidence="11" type="ORF">SAMN02745248_02105</name>
</gene>
<organism evidence="11 12">
    <name type="scientific">Hathewaya proteolytica DSM 3090</name>
    <dbReference type="NCBI Taxonomy" id="1121331"/>
    <lineage>
        <taxon>Bacteria</taxon>
        <taxon>Bacillati</taxon>
        <taxon>Bacillota</taxon>
        <taxon>Clostridia</taxon>
        <taxon>Eubacteriales</taxon>
        <taxon>Clostridiaceae</taxon>
        <taxon>Hathewaya</taxon>
    </lineage>
</organism>
<keyword evidence="3" id="KW-0963">Cytoplasm</keyword>
<dbReference type="STRING" id="1121331.SAMN02745248_02105"/>
<keyword evidence="4 11" id="KW-0132">Cell division</keyword>
<evidence type="ECO:0000256" key="2">
    <source>
        <dbReference type="ARBA" id="ARBA00015195"/>
    </source>
</evidence>
<keyword evidence="12" id="KW-1185">Reference proteome</keyword>
<evidence type="ECO:0000313" key="12">
    <source>
        <dbReference type="Proteomes" id="UP000183952"/>
    </source>
</evidence>
<dbReference type="EMBL" id="FRAD01000018">
    <property type="protein sequence ID" value="SHK23148.1"/>
    <property type="molecule type" value="Genomic_DNA"/>
</dbReference>
<dbReference type="GO" id="GO:0030428">
    <property type="term" value="C:cell septum"/>
    <property type="evidence" value="ECO:0007669"/>
    <property type="project" value="TreeGrafter"/>
</dbReference>
<evidence type="ECO:0000256" key="7">
    <source>
        <dbReference type="ARBA" id="ARBA00024910"/>
    </source>
</evidence>
<reference evidence="11 12" key="1">
    <citation type="submission" date="2016-11" db="EMBL/GenBank/DDBJ databases">
        <authorList>
            <person name="Jaros S."/>
            <person name="Januszkiewicz K."/>
            <person name="Wedrychowicz H."/>
        </authorList>
    </citation>
    <scope>NUCLEOTIDE SEQUENCE [LARGE SCALE GENOMIC DNA]</scope>
    <source>
        <strain evidence="11 12">DSM 3090</strain>
    </source>
</reference>
<proteinExistence type="predicted"/>
<keyword evidence="5" id="KW-0717">Septation</keyword>
<dbReference type="Gene3D" id="6.10.250.790">
    <property type="match status" value="1"/>
</dbReference>
<evidence type="ECO:0000256" key="5">
    <source>
        <dbReference type="ARBA" id="ARBA00023210"/>
    </source>
</evidence>
<dbReference type="PANTHER" id="PTHR34981:SF1">
    <property type="entry name" value="CELL DIVISION PROTEIN ZAPA"/>
    <property type="match status" value="1"/>
</dbReference>
<dbReference type="PANTHER" id="PTHR34981">
    <property type="entry name" value="CELL DIVISION PROTEIN ZAPA"/>
    <property type="match status" value="1"/>
</dbReference>
<protein>
    <recommendedName>
        <fullName evidence="2">Cell division protein ZapA</fullName>
    </recommendedName>
    <alternativeName>
        <fullName evidence="9">Z ring-associated protein ZapA</fullName>
    </alternativeName>
</protein>
<sequence length="217" mass="25071">MNVVTVKINEMEYSLTGSEDVEYIKVLADYVNEKVRAIKSNNNKLGTSELSVLAAINIVDELIKLKTQKDKVDDTAASLKENNEELIKKNEQLLDILEKSQNAIKNMRENINQLEESSNNLQQDIQNVQKQNSLLQEENIQLQSRVNELESETKELKQPEISETSSNAIDILMEENEALRKKLISTIEQNKFMEQKTKKYVQEIKNLKNENKLYKKV</sequence>
<keyword evidence="6" id="KW-0131">Cell cycle</keyword>
<dbReference type="GO" id="GO:0000917">
    <property type="term" value="P:division septum assembly"/>
    <property type="evidence" value="ECO:0007669"/>
    <property type="project" value="UniProtKB-KW"/>
</dbReference>
<evidence type="ECO:0000256" key="9">
    <source>
        <dbReference type="ARBA" id="ARBA00033158"/>
    </source>
</evidence>
<evidence type="ECO:0000256" key="1">
    <source>
        <dbReference type="ARBA" id="ARBA00004496"/>
    </source>
</evidence>
<keyword evidence="10" id="KW-0175">Coiled coil</keyword>
<dbReference type="SUPFAM" id="SSF102829">
    <property type="entry name" value="Cell division protein ZapA-like"/>
    <property type="match status" value="1"/>
</dbReference>
<evidence type="ECO:0000256" key="3">
    <source>
        <dbReference type="ARBA" id="ARBA00022490"/>
    </source>
</evidence>
<dbReference type="InterPro" id="IPR053712">
    <property type="entry name" value="Bac_CellDiv_Activator"/>
</dbReference>